<evidence type="ECO:0000313" key="1">
    <source>
        <dbReference type="EMBL" id="BAV33928.1"/>
    </source>
</evidence>
<gene>
    <name evidence="1" type="ORF">SCL_1623</name>
</gene>
<dbReference type="EMBL" id="AP014879">
    <property type="protein sequence ID" value="BAV33928.1"/>
    <property type="molecule type" value="Genomic_DNA"/>
</dbReference>
<name>A0A1B4XGJ1_9GAMM</name>
<evidence type="ECO:0000313" key="2">
    <source>
        <dbReference type="Proteomes" id="UP000243180"/>
    </source>
</evidence>
<sequence length="433" mass="48531">MTTQIIMRAIIATSLGILATPVLFPPAYAEEWFMAPLLRLSYEQNDNYRLTLQPHNTVQGTIIAPRLDMGVRSEVWDITGSAEVARARYSGEPGLDRDFQTFRLASLFRTERSNFTINASRVNDASISGDQQDSDLGLATTQKSRRTENIQPVWSWIITERAQLQLGYQFSKVSYVDGESVGLYNYQSRAATATLSYLVSPLTKLFFTANYSKYRVPDANYINSIAFDGALTVVSTVTDVESRTPAFRMGVNHNFSETMQGTLAFGRRKTETERITSDCLYVFNSLLGCFPGKLAADNTGTIFSGDLTKKYEKLNITASASRDLAASGSATQVDTDTLYVQLGYPFASRFQGILTATGVNARSISDTTATATDTNRRYYSIEPKLVWQWTRDADLDLTYRYFHLKRENEAQAVQARVVSLTLNYTWPRFSVSR</sequence>
<dbReference type="Proteomes" id="UP000243180">
    <property type="component" value="Chromosome"/>
</dbReference>
<protein>
    <submittedName>
        <fullName evidence="1">Uncharacterized protein</fullName>
    </submittedName>
</protein>
<reference evidence="1 2" key="1">
    <citation type="submission" date="2015-05" db="EMBL/GenBank/DDBJ databases">
        <title>Complete genome sequence of a sulfur-oxidizing gammaproteobacterium strain HA5.</title>
        <authorList>
            <person name="Miura A."/>
            <person name="Kojima H."/>
            <person name="Fukui M."/>
        </authorList>
    </citation>
    <scope>NUCLEOTIDE SEQUENCE [LARGE SCALE GENOMIC DNA]</scope>
    <source>
        <strain evidence="1 2">HA5</strain>
    </source>
</reference>
<dbReference type="SUPFAM" id="SSF56935">
    <property type="entry name" value="Porins"/>
    <property type="match status" value="1"/>
</dbReference>
<dbReference type="RefSeq" id="WP_096360731.1">
    <property type="nucleotide sequence ID" value="NZ_AP014879.1"/>
</dbReference>
<proteinExistence type="predicted"/>
<dbReference type="InParanoid" id="A0A1B4XGJ1"/>
<dbReference type="KEGG" id="slim:SCL_1623"/>
<dbReference type="AlphaFoldDB" id="A0A1B4XGJ1"/>
<organism evidence="1 2">
    <name type="scientific">Sulfuricaulis limicola</name>
    <dbReference type="NCBI Taxonomy" id="1620215"/>
    <lineage>
        <taxon>Bacteria</taxon>
        <taxon>Pseudomonadati</taxon>
        <taxon>Pseudomonadota</taxon>
        <taxon>Gammaproteobacteria</taxon>
        <taxon>Acidiferrobacterales</taxon>
        <taxon>Acidiferrobacteraceae</taxon>
        <taxon>Sulfuricaulis</taxon>
    </lineage>
</organism>
<keyword evidence="2" id="KW-1185">Reference proteome</keyword>
<dbReference type="OrthoDB" id="5753514at2"/>
<accession>A0A1B4XGJ1</accession>